<proteinExistence type="predicted"/>
<feature type="transmembrane region" description="Helical" evidence="1">
    <location>
        <begin position="141"/>
        <end position="158"/>
    </location>
</feature>
<name>A0A2C9CEU9_KUEST</name>
<evidence type="ECO:0000313" key="3">
    <source>
        <dbReference type="EMBL" id="SOH04221.1"/>
    </source>
</evidence>
<reference evidence="4" key="1">
    <citation type="submission" date="2017-10" db="EMBL/GenBank/DDBJ databases">
        <authorList>
            <person name="Frank J."/>
        </authorList>
    </citation>
    <scope>NUCLEOTIDE SEQUENCE [LARGE SCALE GENOMIC DNA]</scope>
</reference>
<feature type="transmembrane region" description="Helical" evidence="1">
    <location>
        <begin position="49"/>
        <end position="65"/>
    </location>
</feature>
<accession>A0A2C9CEU9</accession>
<evidence type="ECO:0000256" key="1">
    <source>
        <dbReference type="SAM" id="Phobius"/>
    </source>
</evidence>
<sequence length="230" mass="26856">MEFITTNFENLIYIYEHIFWLKECLTLLQSALVFLLVLWILRRKQKIEFLLYLSACIGIACVYFGDNEYWSDNDILKFIAPASLYFFYNTTGKERNAILFAFLTPYSIISYEFYRGLEFAIASILSHSLVIFSIIIAKNTYYLSLFISVVVGLLFNYIGATTSPGTNDLFINPVLLTLATIWLEIYKKNPLYTNFLKIFWITLICFAYFGSWLFCVTQPFIASFFQPNHP</sequence>
<dbReference type="Proteomes" id="UP000221734">
    <property type="component" value="Chromosome Kuenenia_stuttgartiensis_MBR1"/>
</dbReference>
<organism evidence="3 4">
    <name type="scientific">Kuenenia stuttgartiensis</name>
    <dbReference type="NCBI Taxonomy" id="174633"/>
    <lineage>
        <taxon>Bacteria</taxon>
        <taxon>Pseudomonadati</taxon>
        <taxon>Planctomycetota</taxon>
        <taxon>Candidatus Brocadiia</taxon>
        <taxon>Candidatus Brocadiales</taxon>
        <taxon>Candidatus Brocadiaceae</taxon>
        <taxon>Candidatus Kuenenia</taxon>
    </lineage>
</organism>
<reference evidence="3" key="2">
    <citation type="submission" date="2017-10" db="EMBL/GenBank/DDBJ databases">
        <authorList>
            <person name="Banno H."/>
            <person name="Chua N.-H."/>
        </authorList>
    </citation>
    <scope>NUCLEOTIDE SEQUENCE [LARGE SCALE GENOMIC DNA]</scope>
    <source>
        <strain evidence="3">Kuenenia_mbr1_ru-nijmegen</strain>
    </source>
</reference>
<keyword evidence="1" id="KW-1133">Transmembrane helix</keyword>
<feature type="transmembrane region" description="Helical" evidence="1">
    <location>
        <begin position="20"/>
        <end position="42"/>
    </location>
</feature>
<evidence type="ECO:0000313" key="2">
    <source>
        <dbReference type="EMBL" id="QII09906.1"/>
    </source>
</evidence>
<protein>
    <submittedName>
        <fullName evidence="2">Putative membrane protein</fullName>
    </submittedName>
</protein>
<dbReference type="RefSeq" id="WP_099324947.1">
    <property type="nucleotide sequence ID" value="NZ_CP049055.1"/>
</dbReference>
<dbReference type="EMBL" id="LT934425">
    <property type="protein sequence ID" value="SOH04221.1"/>
    <property type="molecule type" value="Genomic_DNA"/>
</dbReference>
<dbReference type="Proteomes" id="UP000501926">
    <property type="component" value="Chromosome"/>
</dbReference>
<feature type="transmembrane region" description="Helical" evidence="1">
    <location>
        <begin position="113"/>
        <end position="134"/>
    </location>
</feature>
<keyword evidence="1" id="KW-0472">Membrane</keyword>
<gene>
    <name evidence="2" type="ORF">KsCSTR_05270</name>
    <name evidence="3" type="ORF">KSMBR1_1722</name>
</gene>
<dbReference type="EMBL" id="CP049055">
    <property type="protein sequence ID" value="QII09906.1"/>
    <property type="molecule type" value="Genomic_DNA"/>
</dbReference>
<reference evidence="2 5" key="3">
    <citation type="submission" date="2020-02" db="EMBL/GenBank/DDBJ databases">
        <title>Newly sequenced genome of strain CSTR1 showed variability in Candidatus Kuenenia stuttgartiensis genomes.</title>
        <authorList>
            <person name="Ding C."/>
            <person name="Adrian L."/>
        </authorList>
    </citation>
    <scope>NUCLEOTIDE SEQUENCE [LARGE SCALE GENOMIC DNA]</scope>
    <source>
        <strain evidence="2 5">CSTR1</strain>
    </source>
</reference>
<evidence type="ECO:0000313" key="5">
    <source>
        <dbReference type="Proteomes" id="UP000501926"/>
    </source>
</evidence>
<feature type="transmembrane region" description="Helical" evidence="1">
    <location>
        <begin position="170"/>
        <end position="186"/>
    </location>
</feature>
<dbReference type="AlphaFoldDB" id="A0A2C9CEU9"/>
<feature type="transmembrane region" description="Helical" evidence="1">
    <location>
        <begin position="198"/>
        <end position="221"/>
    </location>
</feature>
<evidence type="ECO:0000313" key="4">
    <source>
        <dbReference type="Proteomes" id="UP000221734"/>
    </source>
</evidence>
<dbReference type="KEGG" id="kst:KSMBR1_1722"/>
<dbReference type="OrthoDB" id="265461at2"/>
<keyword evidence="1" id="KW-0812">Transmembrane</keyword>
<keyword evidence="4" id="KW-1185">Reference proteome</keyword>